<gene>
    <name evidence="10" type="ORF">DS421_19g661460</name>
</gene>
<feature type="transmembrane region" description="Helical" evidence="9">
    <location>
        <begin position="20"/>
        <end position="41"/>
    </location>
</feature>
<reference evidence="10 11" key="1">
    <citation type="submission" date="2020-01" db="EMBL/GenBank/DDBJ databases">
        <title>Genome sequence of Arachis hypogaea, cultivar Shitouqi.</title>
        <authorList>
            <person name="Zhuang W."/>
            <person name="Chen H."/>
            <person name="Varshney R."/>
            <person name="Wang D."/>
            <person name="Ming R."/>
        </authorList>
    </citation>
    <scope>NUCLEOTIDE SEQUENCE [LARGE SCALE GENOMIC DNA]</scope>
    <source>
        <tissue evidence="10">Young leaf</tissue>
    </source>
</reference>
<comment type="similarity">
    <text evidence="3">Belongs to the isocitrate and isopropylmalate dehydrogenases family.</text>
</comment>
<keyword evidence="9" id="KW-1133">Transmembrane helix</keyword>
<evidence type="ECO:0000313" key="10">
    <source>
        <dbReference type="EMBL" id="QHN78449.1"/>
    </source>
</evidence>
<dbReference type="GO" id="GO:0006102">
    <property type="term" value="P:isocitrate metabolic process"/>
    <property type="evidence" value="ECO:0007669"/>
    <property type="project" value="InterPro"/>
</dbReference>
<keyword evidence="9" id="KW-0472">Membrane</keyword>
<dbReference type="GO" id="GO:0005739">
    <property type="term" value="C:mitochondrion"/>
    <property type="evidence" value="ECO:0007669"/>
    <property type="project" value="TreeGrafter"/>
</dbReference>
<feature type="transmembrane region" description="Helical" evidence="9">
    <location>
        <begin position="144"/>
        <end position="163"/>
    </location>
</feature>
<dbReference type="GO" id="GO:0004450">
    <property type="term" value="F:isocitrate dehydrogenase (NADP+) activity"/>
    <property type="evidence" value="ECO:0007669"/>
    <property type="project" value="InterPro"/>
</dbReference>
<dbReference type="AlphaFoldDB" id="A0A6B9VAB2"/>
<proteinExistence type="inferred from homology"/>
<evidence type="ECO:0000256" key="9">
    <source>
        <dbReference type="SAM" id="Phobius"/>
    </source>
</evidence>
<evidence type="ECO:0000256" key="1">
    <source>
        <dbReference type="ARBA" id="ARBA00001936"/>
    </source>
</evidence>
<dbReference type="PANTHER" id="PTHR11822">
    <property type="entry name" value="NADP-SPECIFIC ISOCITRATE DEHYDROGENASE"/>
    <property type="match status" value="1"/>
</dbReference>
<evidence type="ECO:0000256" key="8">
    <source>
        <dbReference type="ARBA" id="ARBA00023211"/>
    </source>
</evidence>
<evidence type="ECO:0000256" key="5">
    <source>
        <dbReference type="ARBA" id="ARBA00022723"/>
    </source>
</evidence>
<keyword evidence="6" id="KW-0460">Magnesium</keyword>
<comment type="cofactor">
    <cofactor evidence="2">
        <name>Mg(2+)</name>
        <dbReference type="ChEBI" id="CHEBI:18420"/>
    </cofactor>
</comment>
<evidence type="ECO:0000256" key="2">
    <source>
        <dbReference type="ARBA" id="ARBA00001946"/>
    </source>
</evidence>
<dbReference type="Proteomes" id="UP000464620">
    <property type="component" value="Chromosome B09"/>
</dbReference>
<dbReference type="GO" id="GO:0006099">
    <property type="term" value="P:tricarboxylic acid cycle"/>
    <property type="evidence" value="ECO:0007669"/>
    <property type="project" value="UniProtKB-KW"/>
</dbReference>
<sequence length="227" mass="25966">MRRFLLHLRASPNPLHPLFLFTFLLSLFFINERLIFLLAWVNSCNHCHHRPPPPPPSTSPRAFNQNCCSYRNTTPPSLAPPLFLHVDAQDHRRRLELWLLSQVEPSEIFLKSISNEATSVEVIYPSSLNAQFVRRRLRHIAMRFYLCLISHSSGFHFGLILIGEPFSVLASTKASPKCSAISGQQELAFRYEHRLIDDMVAYALKSEGGYVWACKNYDGDVQSNLLA</sequence>
<dbReference type="SUPFAM" id="SSF53659">
    <property type="entry name" value="Isocitrate/Isopropylmalate dehydrogenase-like"/>
    <property type="match status" value="1"/>
</dbReference>
<organism evidence="10 11">
    <name type="scientific">Arachis hypogaea</name>
    <name type="common">Peanut</name>
    <dbReference type="NCBI Taxonomy" id="3818"/>
    <lineage>
        <taxon>Eukaryota</taxon>
        <taxon>Viridiplantae</taxon>
        <taxon>Streptophyta</taxon>
        <taxon>Embryophyta</taxon>
        <taxon>Tracheophyta</taxon>
        <taxon>Spermatophyta</taxon>
        <taxon>Magnoliopsida</taxon>
        <taxon>eudicotyledons</taxon>
        <taxon>Gunneridae</taxon>
        <taxon>Pentapetalae</taxon>
        <taxon>rosids</taxon>
        <taxon>fabids</taxon>
        <taxon>Fabales</taxon>
        <taxon>Fabaceae</taxon>
        <taxon>Papilionoideae</taxon>
        <taxon>50 kb inversion clade</taxon>
        <taxon>dalbergioids sensu lato</taxon>
        <taxon>Dalbergieae</taxon>
        <taxon>Pterocarpus clade</taxon>
        <taxon>Arachis</taxon>
    </lineage>
</organism>
<evidence type="ECO:0000256" key="7">
    <source>
        <dbReference type="ARBA" id="ARBA00023002"/>
    </source>
</evidence>
<keyword evidence="8" id="KW-0464">Manganese</keyword>
<comment type="cofactor">
    <cofactor evidence="1">
        <name>Mn(2+)</name>
        <dbReference type="ChEBI" id="CHEBI:29035"/>
    </cofactor>
</comment>
<keyword evidence="9" id="KW-0812">Transmembrane</keyword>
<evidence type="ECO:0000313" key="11">
    <source>
        <dbReference type="Proteomes" id="UP000464620"/>
    </source>
</evidence>
<name>A0A6B9VAB2_ARAHY</name>
<keyword evidence="7" id="KW-0560">Oxidoreductase</keyword>
<evidence type="ECO:0000256" key="3">
    <source>
        <dbReference type="ARBA" id="ARBA00007769"/>
    </source>
</evidence>
<protein>
    <submittedName>
        <fullName evidence="10">Isocitrate dehydrogenase [NADP]</fullName>
    </submittedName>
</protein>
<dbReference type="PANTHER" id="PTHR11822:SF5">
    <property type="entry name" value="ISOCITRATE DEHYDROGENASE [NADP], CHLOROPLASTIC_MITOCHONDRIAL"/>
    <property type="match status" value="1"/>
</dbReference>
<evidence type="ECO:0000256" key="6">
    <source>
        <dbReference type="ARBA" id="ARBA00022842"/>
    </source>
</evidence>
<evidence type="ECO:0000256" key="4">
    <source>
        <dbReference type="ARBA" id="ARBA00022532"/>
    </source>
</evidence>
<keyword evidence="4" id="KW-0816">Tricarboxylic acid cycle</keyword>
<accession>A0A6B9VAB2</accession>
<dbReference type="InterPro" id="IPR004790">
    <property type="entry name" value="Isocitrate_DH_NADP"/>
</dbReference>
<dbReference type="GO" id="GO:0046872">
    <property type="term" value="F:metal ion binding"/>
    <property type="evidence" value="ECO:0007669"/>
    <property type="project" value="UniProtKB-KW"/>
</dbReference>
<dbReference type="EMBL" id="CP031001">
    <property type="protein sequence ID" value="QHN78449.1"/>
    <property type="molecule type" value="Genomic_DNA"/>
</dbReference>
<dbReference type="Gene3D" id="3.40.718.10">
    <property type="entry name" value="Isopropylmalate Dehydrogenase"/>
    <property type="match status" value="1"/>
</dbReference>
<keyword evidence="5" id="KW-0479">Metal-binding</keyword>
<dbReference type="GO" id="GO:0006739">
    <property type="term" value="P:NADP+ metabolic process"/>
    <property type="evidence" value="ECO:0007669"/>
    <property type="project" value="TreeGrafter"/>
</dbReference>